<dbReference type="InterPro" id="IPR043504">
    <property type="entry name" value="Peptidase_S1_PA_chymotrypsin"/>
</dbReference>
<protein>
    <recommendedName>
        <fullName evidence="5">Trypsin</fullName>
    </recommendedName>
</protein>
<keyword evidence="2" id="KW-0732">Signal</keyword>
<evidence type="ECO:0000256" key="2">
    <source>
        <dbReference type="SAM" id="SignalP"/>
    </source>
</evidence>
<dbReference type="AlphaFoldDB" id="A0A1H0S376"/>
<evidence type="ECO:0008006" key="5">
    <source>
        <dbReference type="Google" id="ProtNLM"/>
    </source>
</evidence>
<proteinExistence type="predicted"/>
<evidence type="ECO:0000256" key="1">
    <source>
        <dbReference type="SAM" id="MobiDB-lite"/>
    </source>
</evidence>
<gene>
    <name evidence="3" type="ORF">SAMN04487905_103341</name>
</gene>
<accession>A0A1H0S376</accession>
<dbReference type="Gene3D" id="2.40.10.10">
    <property type="entry name" value="Trypsin-like serine proteases"/>
    <property type="match status" value="1"/>
</dbReference>
<dbReference type="SUPFAM" id="SSF50494">
    <property type="entry name" value="Trypsin-like serine proteases"/>
    <property type="match status" value="1"/>
</dbReference>
<name>A0A1H0S376_9ACTN</name>
<sequence length="193" mass="20562">MRTRRLVTGLVVATSVLATGSNAIAVADQSPTAGTTPSEFTETVTKEVVSTSNTADFWTKERMRRAVPAPMPRPSDGQVSDPEEQENVLPQQSEQGSLPRGVSTPQSSTEPRASAISRAQRWTEPGIPASTTGKIFAEGPQGQLYECSGSVITADNQNTVWTAGHCLHNGNGQFYSNITFVPAHDNGEAPYGE</sequence>
<dbReference type="OrthoDB" id="5121599at2"/>
<organism evidence="3 4">
    <name type="scientific">Actinopolyspora xinjiangensis</name>
    <dbReference type="NCBI Taxonomy" id="405564"/>
    <lineage>
        <taxon>Bacteria</taxon>
        <taxon>Bacillati</taxon>
        <taxon>Actinomycetota</taxon>
        <taxon>Actinomycetes</taxon>
        <taxon>Actinopolysporales</taxon>
        <taxon>Actinopolysporaceae</taxon>
        <taxon>Actinopolyspora</taxon>
    </lineage>
</organism>
<dbReference type="RefSeq" id="WP_139182931.1">
    <property type="nucleotide sequence ID" value="NZ_FNJR01000003.1"/>
</dbReference>
<reference evidence="4" key="1">
    <citation type="submission" date="2016-10" db="EMBL/GenBank/DDBJ databases">
        <authorList>
            <person name="Varghese N."/>
            <person name="Submissions S."/>
        </authorList>
    </citation>
    <scope>NUCLEOTIDE SEQUENCE [LARGE SCALE GENOMIC DNA]</scope>
    <source>
        <strain evidence="4">DSM 46732</strain>
    </source>
</reference>
<dbReference type="Proteomes" id="UP000199497">
    <property type="component" value="Unassembled WGS sequence"/>
</dbReference>
<feature type="signal peptide" evidence="2">
    <location>
        <begin position="1"/>
        <end position="25"/>
    </location>
</feature>
<dbReference type="STRING" id="405564.SAMN04487905_103341"/>
<feature type="region of interest" description="Disordered" evidence="1">
    <location>
        <begin position="61"/>
        <end position="133"/>
    </location>
</feature>
<evidence type="ECO:0000313" key="4">
    <source>
        <dbReference type="Proteomes" id="UP000199497"/>
    </source>
</evidence>
<feature type="chain" id="PRO_5039178816" description="Trypsin" evidence="2">
    <location>
        <begin position="26"/>
        <end position="193"/>
    </location>
</feature>
<dbReference type="EMBL" id="FNJR01000003">
    <property type="protein sequence ID" value="SDP35708.1"/>
    <property type="molecule type" value="Genomic_DNA"/>
</dbReference>
<dbReference type="InterPro" id="IPR009003">
    <property type="entry name" value="Peptidase_S1_PA"/>
</dbReference>
<evidence type="ECO:0000313" key="3">
    <source>
        <dbReference type="EMBL" id="SDP35708.1"/>
    </source>
</evidence>
<keyword evidence="4" id="KW-1185">Reference proteome</keyword>